<dbReference type="EMBL" id="MLFR01000006">
    <property type="protein sequence ID" value="ORM70074.1"/>
    <property type="molecule type" value="Genomic_DNA"/>
</dbReference>
<dbReference type="InterPro" id="IPR010854">
    <property type="entry name" value="YdgH/BhsA/McbA-like_dom"/>
</dbReference>
<organism evidence="4 5">
    <name type="scientific">Pantoea rwandensis</name>
    <dbReference type="NCBI Taxonomy" id="1076550"/>
    <lineage>
        <taxon>Bacteria</taxon>
        <taxon>Pseudomonadati</taxon>
        <taxon>Pseudomonadota</taxon>
        <taxon>Gammaproteobacteria</taxon>
        <taxon>Enterobacterales</taxon>
        <taxon>Erwiniaceae</taxon>
        <taxon>Pantoea</taxon>
    </lineage>
</organism>
<feature type="chain" id="PRO_5012145710" description="YdgH/BhsA/McbA-like domain-containing protein" evidence="2">
    <location>
        <begin position="23"/>
        <end position="85"/>
    </location>
</feature>
<evidence type="ECO:0000313" key="5">
    <source>
        <dbReference type="Proteomes" id="UP000193558"/>
    </source>
</evidence>
<reference evidence="4 5" key="1">
    <citation type="journal article" date="2017" name="Antonie Van Leeuwenhoek">
        <title>Phylogenomic resolution of the bacterial genus Pantoea and its relationship with Erwinia and Tatumella.</title>
        <authorList>
            <person name="Palmer M."/>
            <person name="Steenkamp E.T."/>
            <person name="Coetzee M.P."/>
            <person name="Chan W.Y."/>
            <person name="van Zyl E."/>
            <person name="De Maayer P."/>
            <person name="Coutinho T.A."/>
            <person name="Blom J."/>
            <person name="Smits T.H."/>
            <person name="Duffy B."/>
            <person name="Venter S.N."/>
        </authorList>
    </citation>
    <scope>NUCLEOTIDE SEQUENCE [LARGE SCALE GENOMIC DNA]</scope>
    <source>
        <strain evidence="4 5">LMG 26275</strain>
    </source>
</reference>
<dbReference type="Gene3D" id="3.30.1660.10">
    <property type="entry name" value="Flavin-binding protein dodecin"/>
    <property type="match status" value="1"/>
</dbReference>
<evidence type="ECO:0000256" key="2">
    <source>
        <dbReference type="SAM" id="SignalP"/>
    </source>
</evidence>
<dbReference type="Proteomes" id="UP000193558">
    <property type="component" value="Unassembled WGS sequence"/>
</dbReference>
<dbReference type="SUPFAM" id="SSF159871">
    <property type="entry name" value="YdgH-like"/>
    <property type="match status" value="1"/>
</dbReference>
<dbReference type="eggNOG" id="ENOG5032ZBU">
    <property type="taxonomic scope" value="Bacteria"/>
</dbReference>
<dbReference type="RefSeq" id="WP_084934234.1">
    <property type="nucleotide sequence ID" value="NZ_MLFR01000006.1"/>
</dbReference>
<dbReference type="PANTHER" id="PTHR34156">
    <property type="entry name" value="OUTER MEMBRANE PROTEIN-RELATED-RELATED"/>
    <property type="match status" value="1"/>
</dbReference>
<feature type="signal peptide" evidence="2">
    <location>
        <begin position="1"/>
        <end position="22"/>
    </location>
</feature>
<evidence type="ECO:0000256" key="1">
    <source>
        <dbReference type="ARBA" id="ARBA00022729"/>
    </source>
</evidence>
<keyword evidence="1 2" id="KW-0732">Signal</keyword>
<dbReference type="NCBIfam" id="NF047859">
    <property type="entry name" value="StressCuResBhsA"/>
    <property type="match status" value="1"/>
</dbReference>
<comment type="caution">
    <text evidence="4">The sequence shown here is derived from an EMBL/GenBank/DDBJ whole genome shotgun (WGS) entry which is preliminary data.</text>
</comment>
<dbReference type="InterPro" id="IPR051096">
    <property type="entry name" value="BhsA/McbA_stress_biofilm_assoc"/>
</dbReference>
<evidence type="ECO:0000313" key="4">
    <source>
        <dbReference type="EMBL" id="ORM70074.1"/>
    </source>
</evidence>
<feature type="domain" description="YdgH/BhsA/McbA-like" evidence="3">
    <location>
        <begin position="34"/>
        <end position="85"/>
    </location>
</feature>
<dbReference type="InterPro" id="IPR025543">
    <property type="entry name" value="Dodecin-like"/>
</dbReference>
<gene>
    <name evidence="4" type="ORF">HA51_09080</name>
</gene>
<sequence length="85" mass="8703">MKSIKMTLAAVALSSIAFGSMAADLVNQAPLNQQQIGVISASGSTNLTSLENQLSEKANAAGAKSFRITSTSGNNKLNGTAVIYN</sequence>
<accession>A0A1X1D0C4</accession>
<proteinExistence type="predicted"/>
<dbReference type="InterPro" id="IPR036275">
    <property type="entry name" value="YdgH-like_sf"/>
</dbReference>
<name>A0A1X1D0C4_9GAMM</name>
<protein>
    <recommendedName>
        <fullName evidence="3">YdgH/BhsA/McbA-like domain-containing protein</fullName>
    </recommendedName>
</protein>
<dbReference type="OrthoDB" id="6540461at2"/>
<dbReference type="AlphaFoldDB" id="A0A1X1D0C4"/>
<dbReference type="STRING" id="1076550.LH22_12555"/>
<dbReference type="Pfam" id="PF07338">
    <property type="entry name" value="YdgH_BhsA-like"/>
    <property type="match status" value="1"/>
</dbReference>
<evidence type="ECO:0000259" key="3">
    <source>
        <dbReference type="Pfam" id="PF07338"/>
    </source>
</evidence>